<keyword evidence="1" id="KW-0175">Coiled coil</keyword>
<dbReference type="NCBIfam" id="NF038025">
    <property type="entry name" value="dapto_LiaX"/>
    <property type="match status" value="1"/>
</dbReference>
<feature type="region of interest" description="Disordered" evidence="2">
    <location>
        <begin position="30"/>
        <end position="60"/>
    </location>
</feature>
<dbReference type="InterPro" id="IPR053959">
    <property type="entry name" value="YvlB/LiaX_N"/>
</dbReference>
<evidence type="ECO:0000256" key="2">
    <source>
        <dbReference type="SAM" id="MobiDB-lite"/>
    </source>
</evidence>
<dbReference type="STRING" id="1291052.FC18_GL001927"/>
<feature type="domain" description="YvlB/LiaX N-terminal" evidence="4">
    <location>
        <begin position="2"/>
        <end position="32"/>
    </location>
</feature>
<dbReference type="Proteomes" id="UP000051679">
    <property type="component" value="Unassembled WGS sequence"/>
</dbReference>
<sequence length="486" mass="53370">MNERERILDLVKKGILSSEEGLVLLENLAKQGKEPAGTPAEPEAPVKQPEEAAQPEAHDSALDELESKRAAAKTKLDTTTDELANLRRQIAANDEQIIVYDTMEDLDTLTPDKAEARLSLKGQNKELTAKATALEEERVNAKQELSDLERDLRKHQVHASFDKVLPDDWQEQVKSATADLGKTVSDATSQIGSIVKKTAKSVIDNVDWKDVTVRVPGIVTQRFTHTFNFEKNAATVVDVNVANGDVHFNTWDKDDIQVIANVRLFGKVEGDPFTAFSERSRIEADDDSFIFQVPNKRIEANLTISLPRREFDHLAARTLNGNINFEDIHGKDFFVKTTNGDLRFRNTHAVMLEAENVNGSVKAVDSALKTAVLSTVNGDTRFAGQSNSLKLTTVNGDAKVTISKPLASVAATSVNGDVKLALPLEQGISGHAKTRFGSIRSRMQDVKTPNKLMHTLDFDRPGATLATVNISTVTGDILLKDTDLNK</sequence>
<dbReference type="Gene3D" id="1.20.5.340">
    <property type="match status" value="1"/>
</dbReference>
<protein>
    <submittedName>
        <fullName evidence="5">Uncharacterized protein</fullName>
    </submittedName>
</protein>
<dbReference type="InterPro" id="IPR025164">
    <property type="entry name" value="Toastrack_DUF4097"/>
</dbReference>
<dbReference type="Pfam" id="PF13349">
    <property type="entry name" value="DUF4097"/>
    <property type="match status" value="1"/>
</dbReference>
<dbReference type="EMBL" id="AYYO01000003">
    <property type="protein sequence ID" value="KRM56453.1"/>
    <property type="molecule type" value="Genomic_DNA"/>
</dbReference>
<evidence type="ECO:0000259" key="4">
    <source>
        <dbReference type="Pfam" id="PF22746"/>
    </source>
</evidence>
<gene>
    <name evidence="5" type="ORF">FC18_GL001927</name>
</gene>
<keyword evidence="6" id="KW-1185">Reference proteome</keyword>
<reference evidence="5 6" key="1">
    <citation type="journal article" date="2015" name="Genome Announc.">
        <title>Expanding the biotechnology potential of lactobacilli through comparative genomics of 213 strains and associated genera.</title>
        <authorList>
            <person name="Sun Z."/>
            <person name="Harris H.M."/>
            <person name="McCann A."/>
            <person name="Guo C."/>
            <person name="Argimon S."/>
            <person name="Zhang W."/>
            <person name="Yang X."/>
            <person name="Jeffery I.B."/>
            <person name="Cooney J.C."/>
            <person name="Kagawa T.F."/>
            <person name="Liu W."/>
            <person name="Song Y."/>
            <person name="Salvetti E."/>
            <person name="Wrobel A."/>
            <person name="Rasinkangas P."/>
            <person name="Parkhill J."/>
            <person name="Rea M.C."/>
            <person name="O'Sullivan O."/>
            <person name="Ritari J."/>
            <person name="Douillard F.P."/>
            <person name="Paul Ross R."/>
            <person name="Yang R."/>
            <person name="Briner A.E."/>
            <person name="Felis G.E."/>
            <person name="de Vos W.M."/>
            <person name="Barrangou R."/>
            <person name="Klaenhammer T.R."/>
            <person name="Caufield P.W."/>
            <person name="Cui Y."/>
            <person name="Zhang H."/>
            <person name="O'Toole P.W."/>
        </authorList>
    </citation>
    <scope>NUCLEOTIDE SEQUENCE [LARGE SCALE GENOMIC DNA]</scope>
    <source>
        <strain evidence="5 6">DSM 20505</strain>
    </source>
</reference>
<feature type="domain" description="DUF4097" evidence="3">
    <location>
        <begin position="294"/>
        <end position="479"/>
    </location>
</feature>
<evidence type="ECO:0000313" key="5">
    <source>
        <dbReference type="EMBL" id="KRM56453.1"/>
    </source>
</evidence>
<proteinExistence type="predicted"/>
<dbReference type="AlphaFoldDB" id="A0A0R1ZPN2"/>
<feature type="coiled-coil region" evidence="1">
    <location>
        <begin position="62"/>
        <end position="158"/>
    </location>
</feature>
<evidence type="ECO:0000256" key="1">
    <source>
        <dbReference type="SAM" id="Coils"/>
    </source>
</evidence>
<comment type="caution">
    <text evidence="5">The sequence shown here is derived from an EMBL/GenBank/DDBJ whole genome shotgun (WGS) entry which is preliminary data.</text>
</comment>
<dbReference type="InterPro" id="IPR058219">
    <property type="entry name" value="LiaX"/>
</dbReference>
<dbReference type="Pfam" id="PF22746">
    <property type="entry name" value="SHOCT-like_DUF2089-C"/>
    <property type="match status" value="1"/>
</dbReference>
<feature type="compositionally biased region" description="Low complexity" evidence="2">
    <location>
        <begin position="34"/>
        <end position="45"/>
    </location>
</feature>
<accession>A0A0R1ZPN2</accession>
<evidence type="ECO:0000313" key="6">
    <source>
        <dbReference type="Proteomes" id="UP000051679"/>
    </source>
</evidence>
<organism evidence="5 6">
    <name type="scientific">Lacticaseibacillus sharpeae JCM 1186 = DSM 20505</name>
    <dbReference type="NCBI Taxonomy" id="1291052"/>
    <lineage>
        <taxon>Bacteria</taxon>
        <taxon>Bacillati</taxon>
        <taxon>Bacillota</taxon>
        <taxon>Bacilli</taxon>
        <taxon>Lactobacillales</taxon>
        <taxon>Lactobacillaceae</taxon>
        <taxon>Lacticaseibacillus</taxon>
    </lineage>
</organism>
<dbReference type="RefSeq" id="WP_056975270.1">
    <property type="nucleotide sequence ID" value="NZ_AYYO01000003.1"/>
</dbReference>
<name>A0A0R1ZPN2_9LACO</name>
<evidence type="ECO:0000259" key="3">
    <source>
        <dbReference type="Pfam" id="PF13349"/>
    </source>
</evidence>
<dbReference type="PATRIC" id="fig|1291052.5.peg.1990"/>